<evidence type="ECO:0000313" key="2">
    <source>
        <dbReference type="Proteomes" id="UP000011081"/>
    </source>
</evidence>
<reference evidence="2" key="1">
    <citation type="submission" date="2011-03" db="EMBL/GenBank/DDBJ databases">
        <title>The genome sequence of Vavraia culicis strain floridensis.</title>
        <authorList>
            <consortium name="The Broad Institute Genome Sequencing Platform"/>
            <person name="Cuomo C."/>
            <person name="Becnel J."/>
            <person name="Sanscrainte N."/>
            <person name="Young S.K."/>
            <person name="Zeng Q."/>
            <person name="Gargeya S."/>
            <person name="Fitzgerald M."/>
            <person name="Haas B."/>
            <person name="Abouelleil A."/>
            <person name="Alvarado L."/>
            <person name="Arachchi H.M."/>
            <person name="Berlin A."/>
            <person name="Chapman S.B."/>
            <person name="Gearin G."/>
            <person name="Goldberg J."/>
            <person name="Griggs A."/>
            <person name="Gujja S."/>
            <person name="Hansen M."/>
            <person name="Heiman D."/>
            <person name="Howarth C."/>
            <person name="Larimer J."/>
            <person name="Lui A."/>
            <person name="MacDonald P.J.P."/>
            <person name="McCowen C."/>
            <person name="Montmayeur A."/>
            <person name="Murphy C."/>
            <person name="Neiman D."/>
            <person name="Pearson M."/>
            <person name="Priest M."/>
            <person name="Roberts A."/>
            <person name="Saif S."/>
            <person name="Shea T."/>
            <person name="Sisk P."/>
            <person name="Stolte C."/>
            <person name="Sykes S."/>
            <person name="Wortman J."/>
            <person name="Nusbaum C."/>
            <person name="Birren B."/>
        </authorList>
    </citation>
    <scope>NUCLEOTIDE SEQUENCE [LARGE SCALE GENOMIC DNA]</scope>
    <source>
        <strain evidence="2">floridensis</strain>
    </source>
</reference>
<dbReference type="RefSeq" id="XP_008074062.1">
    <property type="nucleotide sequence ID" value="XM_008075871.1"/>
</dbReference>
<organism evidence="1 2">
    <name type="scientific">Vavraia culicis (isolate floridensis)</name>
    <name type="common">Microsporidian parasite</name>
    <dbReference type="NCBI Taxonomy" id="948595"/>
    <lineage>
        <taxon>Eukaryota</taxon>
        <taxon>Fungi</taxon>
        <taxon>Fungi incertae sedis</taxon>
        <taxon>Microsporidia</taxon>
        <taxon>Pleistophoridae</taxon>
        <taxon>Vavraia</taxon>
    </lineage>
</organism>
<dbReference type="HOGENOM" id="CLU_2706657_0_0_1"/>
<sequence length="73" mass="8491">MWITLRCDDGDGWQMRGVYEQRMSCWCGKGCVLRMGRWPIGRCSWVELSHKNVGWCVKGCVAVVTVLKYFVRC</sequence>
<accession>L2GWP6</accession>
<dbReference type="InParanoid" id="L2GWP6"/>
<dbReference type="AlphaFoldDB" id="L2GWP6"/>
<dbReference type="VEuPathDB" id="MicrosporidiaDB:VCUG_01042"/>
<name>L2GWP6_VAVCU</name>
<dbReference type="EMBL" id="GL877417">
    <property type="protein sequence ID" value="ELA47510.1"/>
    <property type="molecule type" value="Genomic_DNA"/>
</dbReference>
<protein>
    <submittedName>
        <fullName evidence="1">Uncharacterized protein</fullName>
    </submittedName>
</protein>
<evidence type="ECO:0000313" key="1">
    <source>
        <dbReference type="EMBL" id="ELA47510.1"/>
    </source>
</evidence>
<gene>
    <name evidence="1" type="ORF">VCUG_01042</name>
</gene>
<dbReference type="GeneID" id="19878924"/>
<dbReference type="Proteomes" id="UP000011081">
    <property type="component" value="Unassembled WGS sequence"/>
</dbReference>
<keyword evidence="2" id="KW-1185">Reference proteome</keyword>
<proteinExistence type="predicted"/>